<evidence type="ECO:0000259" key="1">
    <source>
        <dbReference type="Pfam" id="PF01464"/>
    </source>
</evidence>
<evidence type="ECO:0000313" key="3">
    <source>
        <dbReference type="Proteomes" id="UP000219897"/>
    </source>
</evidence>
<proteinExistence type="predicted"/>
<dbReference type="InterPro" id="IPR008258">
    <property type="entry name" value="Transglycosylase_SLT_dom_1"/>
</dbReference>
<comment type="caution">
    <text evidence="2">The sequence shown here is derived from an EMBL/GenBank/DDBJ whole genome shotgun (WGS) entry which is preliminary data.</text>
</comment>
<evidence type="ECO:0000313" key="2">
    <source>
        <dbReference type="EMBL" id="PER55241.1"/>
    </source>
</evidence>
<name>A0ABD6SEE5_BACTU</name>
<protein>
    <submittedName>
        <fullName evidence="2">Transglycosylase</fullName>
    </submittedName>
</protein>
<feature type="domain" description="Transglycosylase SLT" evidence="1">
    <location>
        <begin position="3"/>
        <end position="62"/>
    </location>
</feature>
<dbReference type="Pfam" id="PF01464">
    <property type="entry name" value="SLT"/>
    <property type="match status" value="1"/>
</dbReference>
<dbReference type="SUPFAM" id="SSF53955">
    <property type="entry name" value="Lysozyme-like"/>
    <property type="match status" value="1"/>
</dbReference>
<dbReference type="InterPro" id="IPR023346">
    <property type="entry name" value="Lysozyme-like_dom_sf"/>
</dbReference>
<dbReference type="EMBL" id="NTYF01000025">
    <property type="protein sequence ID" value="PER55241.1"/>
    <property type="molecule type" value="Genomic_DNA"/>
</dbReference>
<dbReference type="AlphaFoldDB" id="A0ABD6SEE5"/>
<dbReference type="Proteomes" id="UP000219897">
    <property type="component" value="Unassembled WGS sequence"/>
</dbReference>
<sequence length="115" mass="13012">MHLESKFNLNAVGDQGTSLGLLQIHRSGLALRDLTNEDLKNAETNIRIAITNMTRAYNRGLQKSLKGPDLLKHVANTSGWPGNKSVQWTEKQTNYNKGLEKSFIMLSRRQYNVLE</sequence>
<organism evidence="2 3">
    <name type="scientific">Bacillus thuringiensis</name>
    <dbReference type="NCBI Taxonomy" id="1428"/>
    <lineage>
        <taxon>Bacteria</taxon>
        <taxon>Bacillati</taxon>
        <taxon>Bacillota</taxon>
        <taxon>Bacilli</taxon>
        <taxon>Bacillales</taxon>
        <taxon>Bacillaceae</taxon>
        <taxon>Bacillus</taxon>
        <taxon>Bacillus cereus group</taxon>
    </lineage>
</organism>
<gene>
    <name evidence="2" type="ORF">CN495_09040</name>
</gene>
<reference evidence="2 3" key="1">
    <citation type="submission" date="2017-09" db="EMBL/GenBank/DDBJ databases">
        <title>Large-scale bioinformatics analysis of Bacillus genomes uncovers conserved roles of natural products in bacterial physiology.</title>
        <authorList>
            <consortium name="Agbiome Team Llc"/>
            <person name="Bleich R.M."/>
            <person name="Kirk G.J."/>
            <person name="Santa Maria K.C."/>
            <person name="Allen S.E."/>
            <person name="Farag S."/>
            <person name="Shank E.A."/>
            <person name="Bowers A."/>
        </authorList>
    </citation>
    <scope>NUCLEOTIDE SEQUENCE [LARGE SCALE GENOMIC DNA]</scope>
    <source>
        <strain evidence="2 3">AFS005140</strain>
    </source>
</reference>
<accession>A0ABD6SEE5</accession>